<dbReference type="EC" id="4.3.3.7" evidence="4 12"/>
<dbReference type="InterPro" id="IPR002220">
    <property type="entry name" value="DapA-like"/>
</dbReference>
<evidence type="ECO:0000256" key="5">
    <source>
        <dbReference type="ARBA" id="ARBA00022490"/>
    </source>
</evidence>
<comment type="catalytic activity">
    <reaction evidence="11 12">
        <text>L-aspartate 4-semialdehyde + pyruvate = (2S,4S)-4-hydroxy-2,3,4,5-tetrahydrodipicolinate + H2O + H(+)</text>
        <dbReference type="Rhea" id="RHEA:34171"/>
        <dbReference type="ChEBI" id="CHEBI:15361"/>
        <dbReference type="ChEBI" id="CHEBI:15377"/>
        <dbReference type="ChEBI" id="CHEBI:15378"/>
        <dbReference type="ChEBI" id="CHEBI:67139"/>
        <dbReference type="ChEBI" id="CHEBI:537519"/>
        <dbReference type="EC" id="4.3.3.7"/>
    </reaction>
</comment>
<evidence type="ECO:0000256" key="11">
    <source>
        <dbReference type="ARBA" id="ARBA00047836"/>
    </source>
</evidence>
<dbReference type="AlphaFoldDB" id="A0A1Q2D521"/>
<evidence type="ECO:0000256" key="4">
    <source>
        <dbReference type="ARBA" id="ARBA00012086"/>
    </source>
</evidence>
<name>A0A1Q2D521_9ENTE</name>
<dbReference type="SUPFAM" id="SSF51569">
    <property type="entry name" value="Aldolase"/>
    <property type="match status" value="1"/>
</dbReference>
<reference evidence="14 15" key="1">
    <citation type="journal article" date="2010" name="Int. J. Syst. Evol. Microbiol.">
        <title>Vagococcus penaei sp. nov., isolated from spoilage microbiota of cooked shrimp (Penaeus vannamei).</title>
        <authorList>
            <person name="Jaffres E."/>
            <person name="Prevost H."/>
            <person name="Rossero A."/>
            <person name="Joffraud J.J."/>
            <person name="Dousset X."/>
        </authorList>
    </citation>
    <scope>NUCLEOTIDE SEQUENCE [LARGE SCALE GENOMIC DNA]</scope>
    <source>
        <strain evidence="14 15">CD276</strain>
    </source>
</reference>
<gene>
    <name evidence="12" type="primary">dapA</name>
    <name evidence="14" type="ORF">BW732_04160</name>
</gene>
<feature type="active site" description="Schiff-base intermediate with substrate" evidence="12">
    <location>
        <position position="167"/>
    </location>
</feature>
<dbReference type="HAMAP" id="MF_00418">
    <property type="entry name" value="DapA"/>
    <property type="match status" value="1"/>
</dbReference>
<comment type="function">
    <text evidence="1 12">Catalyzes the condensation of (S)-aspartate-beta-semialdehyde [(S)-ASA] and pyruvate to 4-hydroxy-tetrahydrodipicolinate (HTPA).</text>
</comment>
<feature type="active site" description="Proton donor/acceptor" evidence="12">
    <location>
        <position position="139"/>
    </location>
</feature>
<dbReference type="GO" id="GO:0019877">
    <property type="term" value="P:diaminopimelate biosynthetic process"/>
    <property type="evidence" value="ECO:0007669"/>
    <property type="project" value="UniProtKB-UniRule"/>
</dbReference>
<dbReference type="KEGG" id="vpi:BW732_04160"/>
<evidence type="ECO:0000256" key="12">
    <source>
        <dbReference type="HAMAP-Rule" id="MF_00418"/>
    </source>
</evidence>
<keyword evidence="9 12" id="KW-0456">Lyase</keyword>
<evidence type="ECO:0000256" key="1">
    <source>
        <dbReference type="ARBA" id="ARBA00003294"/>
    </source>
</evidence>
<evidence type="ECO:0000256" key="2">
    <source>
        <dbReference type="ARBA" id="ARBA00005120"/>
    </source>
</evidence>
<dbReference type="InterPro" id="IPR005263">
    <property type="entry name" value="DapA"/>
</dbReference>
<keyword evidence="6 12" id="KW-0028">Amino-acid biosynthesis</keyword>
<dbReference type="NCBIfam" id="TIGR00674">
    <property type="entry name" value="dapA"/>
    <property type="match status" value="1"/>
</dbReference>
<feature type="binding site" evidence="12">
    <location>
        <position position="50"/>
    </location>
    <ligand>
        <name>pyruvate</name>
        <dbReference type="ChEBI" id="CHEBI:15361"/>
    </ligand>
</feature>
<evidence type="ECO:0000256" key="10">
    <source>
        <dbReference type="ARBA" id="ARBA00023270"/>
    </source>
</evidence>
<dbReference type="InterPro" id="IPR013785">
    <property type="entry name" value="Aldolase_TIM"/>
</dbReference>
<keyword evidence="10 12" id="KW-0704">Schiff base</keyword>
<feature type="binding site" evidence="12">
    <location>
        <position position="208"/>
    </location>
    <ligand>
        <name>pyruvate</name>
        <dbReference type="ChEBI" id="CHEBI:15361"/>
    </ligand>
</feature>
<comment type="caution">
    <text evidence="12">Was originally thought to be a dihydrodipicolinate synthase (DHDPS), catalyzing the condensation of (S)-aspartate-beta-semialdehyde [(S)-ASA] and pyruvate to dihydrodipicolinate (DHDP). However, it was shown in E.coli that the product of the enzymatic reaction is not dihydrodipicolinate but in fact (4S)-4-hydroxy-2,3,4,5-tetrahydro-(2S)-dipicolinic acid (HTPA), and that the consecutive dehydration reaction leading to DHDP is not spontaneous but catalyzed by DapB.</text>
</comment>
<evidence type="ECO:0000256" key="3">
    <source>
        <dbReference type="ARBA" id="ARBA00007592"/>
    </source>
</evidence>
<sequence length="300" mass="32561">MTDQLQNVTIWTAMVTPFNTEGKLAIDKVGPLVDYLLANETEGLVVAGTTGESPTLNREEELELFKEVIRCVDGRVPIICGVGTNDTAETVKFIKQVAELDGISAGLCVVPYYNKPSQEGMYRHFKTLSEASNLPIMLYNVPGRTGVSLSVETTLSLAQLPNIIGTKDCQGLEAIAELVECAPDDFLIYTGEDALAMPAKIIGATGVISVASHVVGKEMFAMYQAIQLGDLIKAAKYHRVLLSTYQAVFSCPSPSPVKAILNQWGIEVGEPRLPMVACTNDETMDILTKINQSKQIINLY</sequence>
<dbReference type="GO" id="GO:0008840">
    <property type="term" value="F:4-hydroxy-tetrahydrodipicolinate synthase activity"/>
    <property type="evidence" value="ECO:0007669"/>
    <property type="project" value="UniProtKB-UniRule"/>
</dbReference>
<dbReference type="PANTHER" id="PTHR12128:SF66">
    <property type="entry name" value="4-HYDROXY-2-OXOGLUTARATE ALDOLASE, MITOCHONDRIAL"/>
    <property type="match status" value="1"/>
</dbReference>
<dbReference type="PRINTS" id="PR00146">
    <property type="entry name" value="DHPICSNTHASE"/>
</dbReference>
<evidence type="ECO:0000256" key="6">
    <source>
        <dbReference type="ARBA" id="ARBA00022605"/>
    </source>
</evidence>
<dbReference type="UniPathway" id="UPA00034">
    <property type="reaction ID" value="UER00017"/>
</dbReference>
<dbReference type="Gene3D" id="3.20.20.70">
    <property type="entry name" value="Aldolase class I"/>
    <property type="match status" value="1"/>
</dbReference>
<keyword evidence="15" id="KW-1185">Reference proteome</keyword>
<evidence type="ECO:0000256" key="13">
    <source>
        <dbReference type="PIRNR" id="PIRNR001365"/>
    </source>
</evidence>
<comment type="similarity">
    <text evidence="3 12 13">Belongs to the DapA family.</text>
</comment>
<proteinExistence type="inferred from homology"/>
<evidence type="ECO:0000313" key="14">
    <source>
        <dbReference type="EMBL" id="AQP53500.1"/>
    </source>
</evidence>
<protein>
    <recommendedName>
        <fullName evidence="4 12">4-hydroxy-tetrahydrodipicolinate synthase</fullName>
        <shortName evidence="12">HTPA synthase</shortName>
        <ecNumber evidence="4 12">4.3.3.7</ecNumber>
    </recommendedName>
</protein>
<feature type="site" description="Part of a proton relay during catalysis" evidence="12">
    <location>
        <position position="113"/>
    </location>
</feature>
<dbReference type="Pfam" id="PF00701">
    <property type="entry name" value="DHDPS"/>
    <property type="match status" value="1"/>
</dbReference>
<dbReference type="EMBL" id="CP019609">
    <property type="protein sequence ID" value="AQP53500.1"/>
    <property type="molecule type" value="Genomic_DNA"/>
</dbReference>
<dbReference type="PROSITE" id="PS00665">
    <property type="entry name" value="DHDPS_1"/>
    <property type="match status" value="1"/>
</dbReference>
<dbReference type="GO" id="GO:0009089">
    <property type="term" value="P:lysine biosynthetic process via diaminopimelate"/>
    <property type="evidence" value="ECO:0007669"/>
    <property type="project" value="UniProtKB-UniRule"/>
</dbReference>
<organism evidence="14 15">
    <name type="scientific">Vagococcus penaei</name>
    <dbReference type="NCBI Taxonomy" id="633807"/>
    <lineage>
        <taxon>Bacteria</taxon>
        <taxon>Bacillati</taxon>
        <taxon>Bacillota</taxon>
        <taxon>Bacilli</taxon>
        <taxon>Lactobacillales</taxon>
        <taxon>Enterococcaceae</taxon>
        <taxon>Vagococcus</taxon>
    </lineage>
</organism>
<accession>A0A1Q2D521</accession>
<comment type="subunit">
    <text evidence="12">Homotetramer; dimer of dimers.</text>
</comment>
<keyword evidence="5 12" id="KW-0963">Cytoplasm</keyword>
<evidence type="ECO:0000313" key="15">
    <source>
        <dbReference type="Proteomes" id="UP000188246"/>
    </source>
</evidence>
<dbReference type="RefSeq" id="WP_077275590.1">
    <property type="nucleotide sequence ID" value="NZ_CP019609.1"/>
</dbReference>
<dbReference type="PIRSF" id="PIRSF001365">
    <property type="entry name" value="DHDPS"/>
    <property type="match status" value="1"/>
</dbReference>
<keyword evidence="7 12" id="KW-0220">Diaminopimelate biosynthesis</keyword>
<dbReference type="STRING" id="633807.BW732_04160"/>
<dbReference type="CDD" id="cd00950">
    <property type="entry name" value="DHDPS"/>
    <property type="match status" value="1"/>
</dbReference>
<dbReference type="SMART" id="SM01130">
    <property type="entry name" value="DHDPS"/>
    <property type="match status" value="1"/>
</dbReference>
<dbReference type="InterPro" id="IPR020624">
    <property type="entry name" value="Schiff_base-form_aldolases_CS"/>
</dbReference>
<dbReference type="GO" id="GO:0005829">
    <property type="term" value="C:cytosol"/>
    <property type="evidence" value="ECO:0007669"/>
    <property type="project" value="TreeGrafter"/>
</dbReference>
<evidence type="ECO:0000256" key="7">
    <source>
        <dbReference type="ARBA" id="ARBA00022915"/>
    </source>
</evidence>
<keyword evidence="8 12" id="KW-0457">Lysine biosynthesis</keyword>
<comment type="subcellular location">
    <subcellularLocation>
        <location evidence="12">Cytoplasm</location>
    </subcellularLocation>
</comment>
<comment type="pathway">
    <text evidence="2 12">Amino-acid biosynthesis; L-lysine biosynthesis via DAP pathway; (S)-tetrahydrodipicolinate from L-aspartate: step 3/4.</text>
</comment>
<dbReference type="Proteomes" id="UP000188246">
    <property type="component" value="Chromosome"/>
</dbReference>
<dbReference type="PANTHER" id="PTHR12128">
    <property type="entry name" value="DIHYDRODIPICOLINATE SYNTHASE"/>
    <property type="match status" value="1"/>
</dbReference>
<evidence type="ECO:0000256" key="9">
    <source>
        <dbReference type="ARBA" id="ARBA00023239"/>
    </source>
</evidence>
<feature type="site" description="Part of a proton relay during catalysis" evidence="12">
    <location>
        <position position="49"/>
    </location>
</feature>
<evidence type="ECO:0000256" key="8">
    <source>
        <dbReference type="ARBA" id="ARBA00023154"/>
    </source>
</evidence>
<dbReference type="OrthoDB" id="9782828at2"/>